<name>A0A8H4IZ41_9PEZI</name>
<evidence type="ECO:0000313" key="2">
    <source>
        <dbReference type="EMBL" id="KAF4309857.1"/>
    </source>
</evidence>
<evidence type="ECO:0000313" key="3">
    <source>
        <dbReference type="Proteomes" id="UP000572817"/>
    </source>
</evidence>
<feature type="region of interest" description="Disordered" evidence="1">
    <location>
        <begin position="630"/>
        <end position="665"/>
    </location>
</feature>
<feature type="region of interest" description="Disordered" evidence="1">
    <location>
        <begin position="310"/>
        <end position="372"/>
    </location>
</feature>
<feature type="compositionally biased region" description="Low complexity" evidence="1">
    <location>
        <begin position="441"/>
        <end position="451"/>
    </location>
</feature>
<comment type="caution">
    <text evidence="2">The sequence shown here is derived from an EMBL/GenBank/DDBJ whole genome shotgun (WGS) entry which is preliminary data.</text>
</comment>
<organism evidence="2 3">
    <name type="scientific">Botryosphaeria dothidea</name>
    <dbReference type="NCBI Taxonomy" id="55169"/>
    <lineage>
        <taxon>Eukaryota</taxon>
        <taxon>Fungi</taxon>
        <taxon>Dikarya</taxon>
        <taxon>Ascomycota</taxon>
        <taxon>Pezizomycotina</taxon>
        <taxon>Dothideomycetes</taxon>
        <taxon>Dothideomycetes incertae sedis</taxon>
        <taxon>Botryosphaeriales</taxon>
        <taxon>Botryosphaeriaceae</taxon>
        <taxon>Botryosphaeria</taxon>
    </lineage>
</organism>
<reference evidence="2" key="1">
    <citation type="submission" date="2020-04" db="EMBL/GenBank/DDBJ databases">
        <title>Genome Assembly and Annotation of Botryosphaeria dothidea sdau 11-99, a Latent Pathogen of Apple Fruit Ring Rot in China.</title>
        <authorList>
            <person name="Yu C."/>
            <person name="Diao Y."/>
            <person name="Lu Q."/>
            <person name="Zhao J."/>
            <person name="Cui S."/>
            <person name="Peng C."/>
            <person name="He B."/>
            <person name="Liu H."/>
        </authorList>
    </citation>
    <scope>NUCLEOTIDE SEQUENCE [LARGE SCALE GENOMIC DNA]</scope>
    <source>
        <strain evidence="2">Sdau11-99</strain>
    </source>
</reference>
<evidence type="ECO:0000256" key="1">
    <source>
        <dbReference type="SAM" id="MobiDB-lite"/>
    </source>
</evidence>
<dbReference type="EMBL" id="WWBZ02000016">
    <property type="protein sequence ID" value="KAF4309857.1"/>
    <property type="molecule type" value="Genomic_DNA"/>
</dbReference>
<accession>A0A8H4IZ41</accession>
<feature type="compositionally biased region" description="Polar residues" evidence="1">
    <location>
        <begin position="114"/>
        <end position="125"/>
    </location>
</feature>
<feature type="compositionally biased region" description="Polar residues" evidence="1">
    <location>
        <begin position="1"/>
        <end position="16"/>
    </location>
</feature>
<feature type="compositionally biased region" description="Polar residues" evidence="1">
    <location>
        <begin position="430"/>
        <end position="440"/>
    </location>
</feature>
<feature type="compositionally biased region" description="Low complexity" evidence="1">
    <location>
        <begin position="63"/>
        <end position="75"/>
    </location>
</feature>
<sequence length="678" mass="72005">MSTPKRPSDTPLTPTSPRIPAGWPTSAHTLPLPPHPKSPPPTPPVSAGLSSGLPHALSRLALGGSSIRAGSGAAGDPPNTPVTPAAWLGGGRRRAASRSQRLSVSSSNSAESSPLLQQQRLSGRSTHGRPRASTQPTQLGQAFQQRPLQQRERRRSSATSPHSPRVTKTRGWSSSSSSDDSGKISPGEQRRTRSNLPRRPTPATVLRWEGVGAVVIEAPRRAISAKASGGVKLVDARRPSAAGIDAGIFKDGEINFGQGGEGDGGRLSVPGPGLSGNARVRKTLKSKRMEALRMDGSSPVGLMDFKEKALPTTPMSMQPTPRELYYPADSSASTSPSPSPSPARTPPPTTSLPLRFPMPPTHIPGRRPLQPLSETHNLINSNINSDAISAYPLTPIATDLGSLSIIAGLGEDSPNAWRSSRSGSRPPRAGQNSRSRAYTNTSRSSSVSTTSIRLRSGSVVTVIPPEQTAWQRTAYVAGPIRLNNFSNLANNSNATLPGLPSQPRKASSVASLDAFQGAVESLPDNPATQERRASDESVLEELVEYFEDFGFTPASGEKESLDCFWSADLDDENNNRSSYGSFGTGWMSPPPEKPMPALPVNFPTGHSMVAKRMSAMSGGMGAVEVIEMQDVDRESMKRTPSLLSRGSRNSSERRSRLAGPNGQRTKLRRLMMSAGGIL</sequence>
<feature type="compositionally biased region" description="Low complexity" evidence="1">
    <location>
        <begin position="418"/>
        <end position="428"/>
    </location>
</feature>
<protein>
    <submittedName>
        <fullName evidence="2">Abc transporter</fullName>
    </submittedName>
</protein>
<dbReference type="AlphaFoldDB" id="A0A8H4IZ41"/>
<feature type="region of interest" description="Disordered" evidence="1">
    <location>
        <begin position="413"/>
        <end position="451"/>
    </location>
</feature>
<feature type="compositionally biased region" description="Pro residues" evidence="1">
    <location>
        <begin position="31"/>
        <end position="44"/>
    </location>
</feature>
<feature type="compositionally biased region" description="Pro residues" evidence="1">
    <location>
        <begin position="337"/>
        <end position="362"/>
    </location>
</feature>
<proteinExistence type="predicted"/>
<feature type="region of interest" description="Disordered" evidence="1">
    <location>
        <begin position="1"/>
        <end position="203"/>
    </location>
</feature>
<dbReference type="OrthoDB" id="3786440at2759"/>
<feature type="compositionally biased region" description="Polar residues" evidence="1">
    <location>
        <begin position="132"/>
        <end position="143"/>
    </location>
</feature>
<keyword evidence="3" id="KW-1185">Reference proteome</keyword>
<dbReference type="Proteomes" id="UP000572817">
    <property type="component" value="Unassembled WGS sequence"/>
</dbReference>
<feature type="compositionally biased region" description="Low complexity" evidence="1">
    <location>
        <begin position="97"/>
        <end position="113"/>
    </location>
</feature>
<gene>
    <name evidence="2" type="ORF">GTA08_BOTSDO02476</name>
</gene>